<feature type="compositionally biased region" description="Polar residues" evidence="1">
    <location>
        <begin position="1"/>
        <end position="10"/>
    </location>
</feature>
<dbReference type="EMBL" id="FITM01000107">
    <property type="protein sequence ID" value="CZB19400.1"/>
    <property type="molecule type" value="Genomic_DNA"/>
</dbReference>
<evidence type="ECO:0000256" key="1">
    <source>
        <dbReference type="SAM" id="MobiDB-lite"/>
    </source>
</evidence>
<reference evidence="3" key="1">
    <citation type="submission" date="2016-02" db="EMBL/GenBank/DDBJ databases">
        <authorList>
            <person name="liu f."/>
        </authorList>
    </citation>
    <scope>NUCLEOTIDE SEQUENCE [LARGE SCALE GENOMIC DNA]</scope>
</reference>
<organism evidence="2 3">
    <name type="scientific">Candidatus Synechococcus spongiarum</name>
    <dbReference type="NCBI Taxonomy" id="431041"/>
    <lineage>
        <taxon>Bacteria</taxon>
        <taxon>Bacillati</taxon>
        <taxon>Cyanobacteriota</taxon>
        <taxon>Cyanophyceae</taxon>
        <taxon>Synechococcales</taxon>
        <taxon>Synechococcaceae</taxon>
        <taxon>Synechococcus</taxon>
    </lineage>
</organism>
<name>A0A170TC12_9SYNE</name>
<dbReference type="Proteomes" id="UP000182631">
    <property type="component" value="Unassembled WGS sequence"/>
</dbReference>
<sequence>MTSNSGTESWTGRWKPSCSPDGSPWAKTSFPMARWRSVEKVALKHAIPLKKANPLTPPPLGCLWSRSG</sequence>
<evidence type="ECO:0000313" key="3">
    <source>
        <dbReference type="Proteomes" id="UP000182631"/>
    </source>
</evidence>
<dbReference type="AlphaFoldDB" id="A0A170TC12"/>
<evidence type="ECO:0000313" key="2">
    <source>
        <dbReference type="EMBL" id="CZB19400.1"/>
    </source>
</evidence>
<protein>
    <submittedName>
        <fullName evidence="2">Uncharacterized protein</fullName>
    </submittedName>
</protein>
<feature type="region of interest" description="Disordered" evidence="1">
    <location>
        <begin position="1"/>
        <end position="26"/>
    </location>
</feature>
<keyword evidence="3" id="KW-1185">Reference proteome</keyword>
<proteinExistence type="predicted"/>
<gene>
    <name evidence="2" type="ORF">FLM9_1008</name>
</gene>
<accession>A0A170TC12</accession>